<dbReference type="OrthoDB" id="1097311at2"/>
<organism evidence="1 2">
    <name type="scientific">Bacteroides graminisolvens DSM 19988 = JCM 15093</name>
    <dbReference type="NCBI Taxonomy" id="1121097"/>
    <lineage>
        <taxon>Bacteria</taxon>
        <taxon>Pseudomonadati</taxon>
        <taxon>Bacteroidota</taxon>
        <taxon>Bacteroidia</taxon>
        <taxon>Bacteroidales</taxon>
        <taxon>Bacteroidaceae</taxon>
        <taxon>Bacteroides</taxon>
    </lineage>
</organism>
<sequence length="87" mass="9573">MNRLKRFDGVEAVSISINSYPYNGSNSGTGIKYDTINAGSLRRLVTPDFFRVFRIEGINGESPQKLASLMKEGVLIVGGIWILLGRP</sequence>
<comment type="caution">
    <text evidence="1">The sequence shown here is derived from an EMBL/GenBank/DDBJ whole genome shotgun (WGS) entry which is preliminary data.</text>
</comment>
<evidence type="ECO:0000313" key="1">
    <source>
        <dbReference type="EMBL" id="GAK36221.1"/>
    </source>
</evidence>
<keyword evidence="2" id="KW-1185">Reference proteome</keyword>
<dbReference type="eggNOG" id="COG0577">
    <property type="taxonomic scope" value="Bacteria"/>
</dbReference>
<dbReference type="AlphaFoldDB" id="A0A069D1R2"/>
<accession>A0A069D1R2</accession>
<dbReference type="RefSeq" id="WP_024996177.1">
    <property type="nucleotide sequence ID" value="NZ_ATZI01000005.1"/>
</dbReference>
<gene>
    <name evidence="1" type="ORF">JCM15093_1369</name>
</gene>
<reference evidence="1 2" key="1">
    <citation type="journal article" date="2015" name="Microbes Environ.">
        <title>Distribution and evolution of nitrogen fixation genes in the phylum bacteroidetes.</title>
        <authorList>
            <person name="Inoue J."/>
            <person name="Oshima K."/>
            <person name="Suda W."/>
            <person name="Sakamoto M."/>
            <person name="Iino T."/>
            <person name="Noda S."/>
            <person name="Hongoh Y."/>
            <person name="Hattori M."/>
            <person name="Ohkuma M."/>
        </authorList>
    </citation>
    <scope>NUCLEOTIDE SEQUENCE [LARGE SCALE GENOMIC DNA]</scope>
    <source>
        <strain evidence="1 2">JCM 15093</strain>
    </source>
</reference>
<proteinExistence type="predicted"/>
<dbReference type="Proteomes" id="UP000027601">
    <property type="component" value="Unassembled WGS sequence"/>
</dbReference>
<dbReference type="EMBL" id="BAJS01000005">
    <property type="protein sequence ID" value="GAK36221.1"/>
    <property type="molecule type" value="Genomic_DNA"/>
</dbReference>
<name>A0A069D1R2_9BACE</name>
<evidence type="ECO:0000313" key="2">
    <source>
        <dbReference type="Proteomes" id="UP000027601"/>
    </source>
</evidence>
<protein>
    <submittedName>
        <fullName evidence="1">ABC transporter permease</fullName>
    </submittedName>
</protein>